<dbReference type="RefSeq" id="WP_015789843.1">
    <property type="nucleotide sequence ID" value="NC_013158.1"/>
</dbReference>
<dbReference type="InterPro" id="IPR036390">
    <property type="entry name" value="WH_DNA-bd_sf"/>
</dbReference>
<evidence type="ECO:0000259" key="1">
    <source>
        <dbReference type="Pfam" id="PF03444"/>
    </source>
</evidence>
<dbReference type="Pfam" id="PF03444">
    <property type="entry name" value="WHD_HrcA"/>
    <property type="match status" value="1"/>
</dbReference>
<reference evidence="2 3" key="1">
    <citation type="journal article" date="2009" name="Stand. Genomic Sci.">
        <title>Complete genome sequence of Halorhabdus utahensis type strain (AX-2).</title>
        <authorList>
            <person name="Anderson I."/>
            <person name="Tindall B.J."/>
            <person name="Pomrenke H."/>
            <person name="Goker M."/>
            <person name="Lapidus A."/>
            <person name="Nolan M."/>
            <person name="Copeland A."/>
            <person name="Glavina Del Rio T."/>
            <person name="Chen F."/>
            <person name="Tice H."/>
            <person name="Cheng J.F."/>
            <person name="Lucas S."/>
            <person name="Chertkov O."/>
            <person name="Bruce D."/>
            <person name="Brettin T."/>
            <person name="Detter J.C."/>
            <person name="Han C."/>
            <person name="Goodwin L."/>
            <person name="Land M."/>
            <person name="Hauser L."/>
            <person name="Chang Y.J."/>
            <person name="Jeffries C.D."/>
            <person name="Pitluck S."/>
            <person name="Pati A."/>
            <person name="Mavromatis K."/>
            <person name="Ivanova N."/>
            <person name="Ovchinnikova G."/>
            <person name="Chen A."/>
            <person name="Palaniappan K."/>
            <person name="Chain P."/>
            <person name="Rohde M."/>
            <person name="Bristow J."/>
            <person name="Eisen J.A."/>
            <person name="Markowitz V."/>
            <person name="Hugenholtz P."/>
            <person name="Kyrpides N.C."/>
            <person name="Klenk H.P."/>
        </authorList>
    </citation>
    <scope>NUCLEOTIDE SEQUENCE [LARGE SCALE GENOMIC DNA]</scope>
    <source>
        <strain evidence="3">DSM 12940 / JCM 11049 / AX-2</strain>
    </source>
</reference>
<protein>
    <recommendedName>
        <fullName evidence="1">Winged helix-turn-helix transcription repressor HrcA DNA-binding domain-containing protein</fullName>
    </recommendedName>
</protein>
<evidence type="ECO:0000313" key="2">
    <source>
        <dbReference type="EMBL" id="ACV12272.1"/>
    </source>
</evidence>
<feature type="domain" description="Winged helix-turn-helix transcription repressor HrcA DNA-binding" evidence="1">
    <location>
        <begin position="8"/>
        <end position="83"/>
    </location>
</feature>
<proteinExistence type="predicted"/>
<dbReference type="AlphaFoldDB" id="C7NU27"/>
<dbReference type="KEGG" id="hut:Huta_2105"/>
<dbReference type="eggNOG" id="arCOG00610">
    <property type="taxonomic scope" value="Archaea"/>
</dbReference>
<name>C7NU27_HALUD</name>
<accession>C7NU27</accession>
<sequence length="178" mass="19263">MDSNTLDLSPPHQSALTTLVNEYAESDSPVKSARIAEQVNRTEGSVKNQMRKLSALGLVDSVPGPRGGYQPTEKAFQALERDQDADGEKVVVAQNFERVDVTVDEVTLTNVHHPTDCRARVHFQDILDGIDIGDALAVGPTPEFDLVVVGEVLEILGTGDEVILEIGKMEAPFVDEAL</sequence>
<dbReference type="EMBL" id="CP001687">
    <property type="protein sequence ID" value="ACV12272.1"/>
    <property type="molecule type" value="Genomic_DNA"/>
</dbReference>
<evidence type="ECO:0000313" key="3">
    <source>
        <dbReference type="Proteomes" id="UP000002071"/>
    </source>
</evidence>
<dbReference type="GO" id="GO:0003677">
    <property type="term" value="F:DNA binding"/>
    <property type="evidence" value="ECO:0007669"/>
    <property type="project" value="InterPro"/>
</dbReference>
<dbReference type="GO" id="GO:0006355">
    <property type="term" value="P:regulation of DNA-templated transcription"/>
    <property type="evidence" value="ECO:0007669"/>
    <property type="project" value="InterPro"/>
</dbReference>
<dbReference type="SUPFAM" id="SSF46785">
    <property type="entry name" value="Winged helix' DNA-binding domain"/>
    <property type="match status" value="1"/>
</dbReference>
<dbReference type="InterPro" id="IPR005104">
    <property type="entry name" value="WHTH_HrcA_DNA-bd"/>
</dbReference>
<dbReference type="Proteomes" id="UP000002071">
    <property type="component" value="Chromosome"/>
</dbReference>
<keyword evidence="3" id="KW-1185">Reference proteome</keyword>
<dbReference type="HOGENOM" id="CLU_1514568_0_0_2"/>
<dbReference type="Gene3D" id="1.10.10.10">
    <property type="entry name" value="Winged helix-like DNA-binding domain superfamily/Winged helix DNA-binding domain"/>
    <property type="match status" value="1"/>
</dbReference>
<dbReference type="InterPro" id="IPR036388">
    <property type="entry name" value="WH-like_DNA-bd_sf"/>
</dbReference>
<organism evidence="2 3">
    <name type="scientific">Halorhabdus utahensis (strain DSM 12940 / JCM 11049 / AX-2)</name>
    <dbReference type="NCBI Taxonomy" id="519442"/>
    <lineage>
        <taxon>Archaea</taxon>
        <taxon>Methanobacteriati</taxon>
        <taxon>Methanobacteriota</taxon>
        <taxon>Stenosarchaea group</taxon>
        <taxon>Halobacteria</taxon>
        <taxon>Halobacteriales</taxon>
        <taxon>Haloarculaceae</taxon>
        <taxon>Halorhabdus</taxon>
    </lineage>
</organism>
<dbReference type="OrthoDB" id="64432at2157"/>
<dbReference type="STRING" id="519442.Huta_2105"/>
<gene>
    <name evidence="2" type="ordered locus">Huta_2105</name>
</gene>
<dbReference type="GeneID" id="8384399"/>